<protein>
    <recommendedName>
        <fullName evidence="23">Bifunctional epoxide hydrolase 2</fullName>
        <ecNumber evidence="22">3.1.3.76</ecNumber>
        <ecNumber evidence="6">3.3.2.10</ecNumber>
    </recommendedName>
</protein>
<comment type="subunit">
    <text evidence="5">Homodimer.</text>
</comment>
<dbReference type="Gene3D" id="1.10.150.240">
    <property type="entry name" value="Putative phosphatase, domain 2"/>
    <property type="match status" value="1"/>
</dbReference>
<evidence type="ECO:0000256" key="21">
    <source>
        <dbReference type="ARBA" id="ARBA00052977"/>
    </source>
</evidence>
<dbReference type="Pfam" id="PF00702">
    <property type="entry name" value="Hydrolase"/>
    <property type="match status" value="1"/>
</dbReference>
<evidence type="ECO:0000256" key="17">
    <source>
        <dbReference type="ARBA" id="ARBA00023268"/>
    </source>
</evidence>
<accession>S7PCN0</accession>
<dbReference type="Proteomes" id="UP000052978">
    <property type="component" value="Unassembled WGS sequence"/>
</dbReference>
<dbReference type="Gene3D" id="3.40.50.1000">
    <property type="entry name" value="HAD superfamily/HAD-like"/>
    <property type="match status" value="1"/>
</dbReference>
<keyword evidence="9" id="KW-0216">Detoxification</keyword>
<dbReference type="GO" id="GO:0009636">
    <property type="term" value="P:response to toxic substance"/>
    <property type="evidence" value="ECO:0007669"/>
    <property type="project" value="UniProtKB-KW"/>
</dbReference>
<keyword evidence="16" id="KW-0576">Peroxisome</keyword>
<dbReference type="PRINTS" id="PR00111">
    <property type="entry name" value="ABHYDROLASE"/>
</dbReference>
<dbReference type="NCBIfam" id="TIGR01509">
    <property type="entry name" value="HAD-SF-IA-v3"/>
    <property type="match status" value="1"/>
</dbReference>
<dbReference type="InterPro" id="IPR011945">
    <property type="entry name" value="HAD-SF_ppase_IA/epoxid_hydro_N"/>
</dbReference>
<evidence type="ECO:0000256" key="13">
    <source>
        <dbReference type="ARBA" id="ARBA00022842"/>
    </source>
</evidence>
<keyword evidence="17" id="KW-0511">Multifunctional enzyme</keyword>
<dbReference type="GO" id="GO:0097176">
    <property type="term" value="P:epoxide metabolic process"/>
    <property type="evidence" value="ECO:0007669"/>
    <property type="project" value="UniProtKB-ARBA"/>
</dbReference>
<evidence type="ECO:0000256" key="2">
    <source>
        <dbReference type="ARBA" id="ARBA00001946"/>
    </source>
</evidence>
<dbReference type="SUPFAM" id="SSF53474">
    <property type="entry name" value="alpha/beta-Hydrolases"/>
    <property type="match status" value="1"/>
</dbReference>
<dbReference type="eggNOG" id="KOG4178">
    <property type="taxonomic scope" value="Eukaryota"/>
</dbReference>
<dbReference type="PANTHER" id="PTHR43329">
    <property type="entry name" value="EPOXIDE HYDROLASE"/>
    <property type="match status" value="1"/>
</dbReference>
<evidence type="ECO:0000256" key="6">
    <source>
        <dbReference type="ARBA" id="ARBA00013006"/>
    </source>
</evidence>
<dbReference type="GO" id="GO:0006629">
    <property type="term" value="P:lipid metabolic process"/>
    <property type="evidence" value="ECO:0007669"/>
    <property type="project" value="UniProtKB-KW"/>
</dbReference>
<dbReference type="AlphaFoldDB" id="S7PCN0"/>
<keyword evidence="12 25" id="KW-0378">Hydrolase</keyword>
<dbReference type="InterPro" id="IPR036412">
    <property type="entry name" value="HAD-like_sf"/>
</dbReference>
<keyword evidence="14" id="KW-0007">Acetylation</keyword>
<evidence type="ECO:0000256" key="8">
    <source>
        <dbReference type="ARBA" id="ARBA00022553"/>
    </source>
</evidence>
<keyword evidence="7" id="KW-0963">Cytoplasm</keyword>
<keyword evidence="26" id="KW-1185">Reference proteome</keyword>
<evidence type="ECO:0000256" key="4">
    <source>
        <dbReference type="ARBA" id="ARBA00004496"/>
    </source>
</evidence>
<evidence type="ECO:0000313" key="26">
    <source>
        <dbReference type="Proteomes" id="UP000052978"/>
    </source>
</evidence>
<evidence type="ECO:0000256" key="18">
    <source>
        <dbReference type="ARBA" id="ARBA00023288"/>
    </source>
</evidence>
<evidence type="ECO:0000256" key="12">
    <source>
        <dbReference type="ARBA" id="ARBA00022801"/>
    </source>
</evidence>
<proteinExistence type="inferred from homology"/>
<dbReference type="EMBL" id="KE162397">
    <property type="protein sequence ID" value="EPQ08028.1"/>
    <property type="molecule type" value="Genomic_DNA"/>
</dbReference>
<dbReference type="GO" id="GO:0046872">
    <property type="term" value="F:metal ion binding"/>
    <property type="evidence" value="ECO:0007669"/>
    <property type="project" value="UniProtKB-KW"/>
</dbReference>
<dbReference type="PRINTS" id="PR00412">
    <property type="entry name" value="EPOXHYDRLASE"/>
</dbReference>
<dbReference type="InterPro" id="IPR000073">
    <property type="entry name" value="AB_hydrolase_1"/>
</dbReference>
<comment type="catalytic activity">
    <reaction evidence="1">
        <text>an epoxide + H2O = an ethanediol</text>
        <dbReference type="Rhea" id="RHEA:19037"/>
        <dbReference type="ChEBI" id="CHEBI:15377"/>
        <dbReference type="ChEBI" id="CHEBI:32955"/>
        <dbReference type="ChEBI" id="CHEBI:140594"/>
        <dbReference type="EC" id="3.3.2.10"/>
    </reaction>
</comment>
<evidence type="ECO:0000256" key="15">
    <source>
        <dbReference type="ARBA" id="ARBA00023098"/>
    </source>
</evidence>
<keyword evidence="8" id="KW-0597">Phosphoprotein</keyword>
<evidence type="ECO:0000256" key="22">
    <source>
        <dbReference type="ARBA" id="ARBA00066597"/>
    </source>
</evidence>
<evidence type="ECO:0000256" key="10">
    <source>
        <dbReference type="ARBA" id="ARBA00022723"/>
    </source>
</evidence>
<sequence length="623" mass="69340">MAGISYTVLAVGGSGGAASPDGPQRERDRSGMVEQVNGWHQAKAVVVDHPAGRLVEQVRGQCQTMRDARGFLNEVFKKGDPDSSSFRLMRGEIMFSQWVSLMEEDYKKHAEDSGISLPENFSVSQIFGKAISARRINQPMLQAVLAFRKKGFTTCILTNNWLDDSTQRSSLAQLMCELRPHFDFLIESCRIGMAKPDPQIYKFMLDTLKASPNEVVFLDDIGANLKPARDLGMVTILVRDSDMALQELEKVTGVQLLKTEVAAPLPIPCHPNDMSHGYVPIKPGVHLHFVELGSGPAVCLCHGFPESWFSWRYQIPALVQAGFRVLAMDMKGYGDSSAPDEIEEYSLEILCKDMVTFLDKLGILQAVFIGHDWGGILVWSMALFYPERVRAVASLNTPFVPANPNVSPMEILKANPIFNYQLYFQEPGVAEAELEEDLYRTFKLIFRAHDEALFNLYNVCERGGLFVKAPKEPSLSRIVTEEDIRFYVQQFKKSGFRLRPFKSLRFEDRFALEGSIDNVASPPPCSGGKMESPKRILIPALMVTVENDEVLRPEMSKHMEDWGPNGDGHGDVGMWGKGCGPFSHCTILDPANPALAAFTHLSTVTCLTVGSLTRCTFLETVLV</sequence>
<dbReference type="InterPro" id="IPR023198">
    <property type="entry name" value="PGP-like_dom2"/>
</dbReference>
<keyword evidence="10" id="KW-0479">Metal-binding</keyword>
<dbReference type="NCBIfam" id="TIGR02247">
    <property type="entry name" value="HAD-1A3-hyp"/>
    <property type="match status" value="1"/>
</dbReference>
<evidence type="ECO:0000256" key="7">
    <source>
        <dbReference type="ARBA" id="ARBA00022490"/>
    </source>
</evidence>
<comment type="catalytic activity">
    <reaction evidence="20">
        <text>(9S,10S)-10-hydroxy-9-(phosphooxy)octadecanoate + H2O = (9S,10S)-9,10-dihydroxyoctadecanoate + phosphate</text>
        <dbReference type="Rhea" id="RHEA:16537"/>
        <dbReference type="ChEBI" id="CHEBI:15377"/>
        <dbReference type="ChEBI" id="CHEBI:43474"/>
        <dbReference type="ChEBI" id="CHEBI:58796"/>
        <dbReference type="ChEBI" id="CHEBI:58797"/>
        <dbReference type="EC" id="3.1.3.76"/>
    </reaction>
</comment>
<keyword evidence="11" id="KW-0058">Aromatic hydrocarbons catabolism</keyword>
<evidence type="ECO:0000256" key="20">
    <source>
        <dbReference type="ARBA" id="ARBA00051289"/>
    </source>
</evidence>
<comment type="subcellular location">
    <subcellularLocation>
        <location evidence="4">Cytoplasm</location>
    </subcellularLocation>
    <subcellularLocation>
        <location evidence="3">Peroxisome</location>
    </subcellularLocation>
</comment>
<evidence type="ECO:0000256" key="1">
    <source>
        <dbReference type="ARBA" id="ARBA00001268"/>
    </source>
</evidence>
<feature type="domain" description="AB hydrolase-1" evidence="24">
    <location>
        <begin position="296"/>
        <end position="565"/>
    </location>
</feature>
<dbReference type="GO" id="GO:0033885">
    <property type="term" value="F:10-hydroxy-9-(phosphonooxy)octadecanoate phosphatase activity"/>
    <property type="evidence" value="ECO:0007669"/>
    <property type="project" value="UniProtKB-EC"/>
</dbReference>
<evidence type="ECO:0000256" key="19">
    <source>
        <dbReference type="ARBA" id="ARBA00038334"/>
    </source>
</evidence>
<dbReference type="CDD" id="cd02603">
    <property type="entry name" value="HAD_sEH-N_like"/>
    <property type="match status" value="1"/>
</dbReference>
<dbReference type="InterPro" id="IPR023214">
    <property type="entry name" value="HAD_sf"/>
</dbReference>
<dbReference type="InterPro" id="IPR029058">
    <property type="entry name" value="AB_hydrolase_fold"/>
</dbReference>
<dbReference type="GO" id="GO:0004301">
    <property type="term" value="F:epoxide hydrolase activity"/>
    <property type="evidence" value="ECO:0007669"/>
    <property type="project" value="UniProtKB-EC"/>
</dbReference>
<comment type="cofactor">
    <cofactor evidence="2">
        <name>Mg(2+)</name>
        <dbReference type="ChEBI" id="CHEBI:18420"/>
    </cofactor>
</comment>
<evidence type="ECO:0000259" key="24">
    <source>
        <dbReference type="Pfam" id="PF00561"/>
    </source>
</evidence>
<evidence type="ECO:0000256" key="14">
    <source>
        <dbReference type="ARBA" id="ARBA00022990"/>
    </source>
</evidence>
<dbReference type="InterPro" id="IPR000639">
    <property type="entry name" value="Epox_hydrolase-like"/>
</dbReference>
<keyword evidence="18" id="KW-0449">Lipoprotein</keyword>
<reference evidence="25 26" key="1">
    <citation type="journal article" date="2013" name="Nat. Commun.">
        <title>Genome analysis reveals insights into physiology and longevity of the Brandt's bat Myotis brandtii.</title>
        <authorList>
            <person name="Seim I."/>
            <person name="Fang X."/>
            <person name="Xiong Z."/>
            <person name="Lobanov A.V."/>
            <person name="Huang Z."/>
            <person name="Ma S."/>
            <person name="Feng Y."/>
            <person name="Turanov A.A."/>
            <person name="Zhu Y."/>
            <person name="Lenz T.L."/>
            <person name="Gerashchenko M.V."/>
            <person name="Fan D."/>
            <person name="Hee Yim S."/>
            <person name="Yao X."/>
            <person name="Jordan D."/>
            <person name="Xiong Y."/>
            <person name="Ma Y."/>
            <person name="Lyapunov A.N."/>
            <person name="Chen G."/>
            <person name="Kulakova O.I."/>
            <person name="Sun Y."/>
            <person name="Lee S.G."/>
            <person name="Bronson R.T."/>
            <person name="Moskalev A.A."/>
            <person name="Sunyaev S.R."/>
            <person name="Zhang G."/>
            <person name="Krogh A."/>
            <person name="Wang J."/>
            <person name="Gladyshev V.N."/>
        </authorList>
    </citation>
    <scope>NUCLEOTIDE SEQUENCE [LARGE SCALE GENOMIC DNA]</scope>
</reference>
<organism evidence="25 26">
    <name type="scientific">Myotis brandtii</name>
    <name type="common">Brandt's bat</name>
    <dbReference type="NCBI Taxonomy" id="109478"/>
    <lineage>
        <taxon>Eukaryota</taxon>
        <taxon>Metazoa</taxon>
        <taxon>Chordata</taxon>
        <taxon>Craniata</taxon>
        <taxon>Vertebrata</taxon>
        <taxon>Euteleostomi</taxon>
        <taxon>Mammalia</taxon>
        <taxon>Eutheria</taxon>
        <taxon>Laurasiatheria</taxon>
        <taxon>Chiroptera</taxon>
        <taxon>Yangochiroptera</taxon>
        <taxon>Vespertilionidae</taxon>
        <taxon>Myotis</taxon>
    </lineage>
</organism>
<dbReference type="FunFam" id="3.40.50.1820:FF:000067">
    <property type="entry name" value="Bifunctional epoxide hydrolase 2"/>
    <property type="match status" value="1"/>
</dbReference>
<evidence type="ECO:0000256" key="3">
    <source>
        <dbReference type="ARBA" id="ARBA00004275"/>
    </source>
</evidence>
<dbReference type="FunFam" id="1.10.150.240:FF:000011">
    <property type="entry name" value="Bifunctional epoxide hydrolase 2"/>
    <property type="match status" value="1"/>
</dbReference>
<evidence type="ECO:0000256" key="23">
    <source>
        <dbReference type="ARBA" id="ARBA00072563"/>
    </source>
</evidence>
<dbReference type="EC" id="3.3.2.10" evidence="6"/>
<dbReference type="Pfam" id="PF00561">
    <property type="entry name" value="Abhydrolase_1"/>
    <property type="match status" value="1"/>
</dbReference>
<dbReference type="eggNOG" id="KOG3085">
    <property type="taxonomic scope" value="Eukaryota"/>
</dbReference>
<comment type="similarity">
    <text evidence="19">Belongs to the AB hydrolase superfamily. Epoxide hydrolase family.</text>
</comment>
<keyword evidence="13" id="KW-0460">Magnesium</keyword>
<gene>
    <name evidence="25" type="ORF">D623_10015545</name>
</gene>
<dbReference type="SUPFAM" id="SSF56784">
    <property type="entry name" value="HAD-like"/>
    <property type="match status" value="1"/>
</dbReference>
<comment type="catalytic activity">
    <reaction evidence="21">
        <text>(14R,15S)-epoxy-(5Z,8Z,11Z)-eicosatrienoate + H2O = (14R,15R)-dihydroxy-(5Z,8Z,11Z)-eicosatrienoate</text>
        <dbReference type="Rhea" id="RHEA:53976"/>
        <dbReference type="ChEBI" id="CHEBI:15377"/>
        <dbReference type="ChEBI" id="CHEBI:131965"/>
        <dbReference type="ChEBI" id="CHEBI:138003"/>
    </reaction>
    <physiologicalReaction direction="left-to-right" evidence="21">
        <dbReference type="Rhea" id="RHEA:53977"/>
    </physiologicalReaction>
</comment>
<evidence type="ECO:0000256" key="11">
    <source>
        <dbReference type="ARBA" id="ARBA00022797"/>
    </source>
</evidence>
<dbReference type="InterPro" id="IPR006439">
    <property type="entry name" value="HAD-SF_hydro_IA"/>
</dbReference>
<keyword evidence="15" id="KW-0443">Lipid metabolism</keyword>
<evidence type="ECO:0000313" key="25">
    <source>
        <dbReference type="EMBL" id="EPQ08028.1"/>
    </source>
</evidence>
<evidence type="ECO:0000256" key="16">
    <source>
        <dbReference type="ARBA" id="ARBA00023140"/>
    </source>
</evidence>
<dbReference type="EC" id="3.1.3.76" evidence="22"/>
<dbReference type="GO" id="GO:0005777">
    <property type="term" value="C:peroxisome"/>
    <property type="evidence" value="ECO:0007669"/>
    <property type="project" value="UniProtKB-SubCell"/>
</dbReference>
<evidence type="ECO:0000256" key="9">
    <source>
        <dbReference type="ARBA" id="ARBA00022575"/>
    </source>
</evidence>
<evidence type="ECO:0000256" key="5">
    <source>
        <dbReference type="ARBA" id="ARBA00011738"/>
    </source>
</evidence>
<name>S7PCN0_MYOBR</name>
<dbReference type="Gene3D" id="3.40.50.1820">
    <property type="entry name" value="alpha/beta hydrolase"/>
    <property type="match status" value="1"/>
</dbReference>
<dbReference type="FunFam" id="3.40.50.1000:FF:000107">
    <property type="entry name" value="Bifunctional epoxide hydrolase 2"/>
    <property type="match status" value="1"/>
</dbReference>